<dbReference type="Pfam" id="PF13718">
    <property type="entry name" value="GNAT_acetyltr_2"/>
    <property type="match status" value="1"/>
</dbReference>
<feature type="domain" description="N-acetyltransferase" evidence="14">
    <location>
        <begin position="504"/>
        <end position="722"/>
    </location>
</feature>
<keyword evidence="8 9" id="KW-0012">Acyltransferase</keyword>
<evidence type="ECO:0000256" key="5">
    <source>
        <dbReference type="ARBA" id="ARBA00022741"/>
    </source>
</evidence>
<comment type="caution">
    <text evidence="16">The sequence shown here is derived from an EMBL/GenBank/DDBJ whole genome shotgun (WGS) entry which is preliminary data.</text>
</comment>
<evidence type="ECO:0000259" key="13">
    <source>
        <dbReference type="Pfam" id="PF08351"/>
    </source>
</evidence>
<keyword evidence="5 9" id="KW-0547">Nucleotide-binding</keyword>
<feature type="domain" description="TmcA/NAT10 N-terminal" evidence="13">
    <location>
        <begin position="13"/>
        <end position="188"/>
    </location>
</feature>
<proteinExistence type="inferred from homology"/>
<comment type="function">
    <text evidence="9">RNA cytidine acetyltransferase with specificity toward both 18S rRNA and tRNAs. Catalyzes the formation of N(4)-acetylcytidine (ac4C) in 18S rRNA. Required for early nucleolar cleavages of precursor rRNA at sites A0, A1 and A2 during 18S rRNA synthesis. Catalyzes the formation of ac4C in serine and leucine tRNAs. Requires the tRNA-binding adapter protein TAN1 for full tRNA acetyltransferase activity but not for 18S rRNA acetylation.</text>
</comment>
<evidence type="ECO:0000313" key="16">
    <source>
        <dbReference type="EMBL" id="KAK0499732.1"/>
    </source>
</evidence>
<dbReference type="GO" id="GO:1990883">
    <property type="term" value="F:18S rRNA cytidine N-acetyltransferase activity"/>
    <property type="evidence" value="ECO:0007669"/>
    <property type="project" value="TreeGrafter"/>
</dbReference>
<evidence type="ECO:0000256" key="3">
    <source>
        <dbReference type="ARBA" id="ARBA00022679"/>
    </source>
</evidence>
<evidence type="ECO:0000256" key="7">
    <source>
        <dbReference type="ARBA" id="ARBA00023242"/>
    </source>
</evidence>
<evidence type="ECO:0000256" key="11">
    <source>
        <dbReference type="SAM" id="MobiDB-lite"/>
    </source>
</evidence>
<keyword evidence="6 9" id="KW-0067">ATP-binding</keyword>
<accession>A0AA39QBB2</accession>
<comment type="subcellular location">
    <subcellularLocation>
        <location evidence="1 9">Nucleus</location>
        <location evidence="1 9">Nucleolus</location>
    </subcellularLocation>
</comment>
<dbReference type="Pfam" id="PF05127">
    <property type="entry name" value="NAT10_TcmA_helicase"/>
    <property type="match status" value="1"/>
</dbReference>
<organism evidence="16 17">
    <name type="scientific">Armillaria luteobubalina</name>
    <dbReference type="NCBI Taxonomy" id="153913"/>
    <lineage>
        <taxon>Eukaryota</taxon>
        <taxon>Fungi</taxon>
        <taxon>Dikarya</taxon>
        <taxon>Basidiomycota</taxon>
        <taxon>Agaricomycotina</taxon>
        <taxon>Agaricomycetes</taxon>
        <taxon>Agaricomycetidae</taxon>
        <taxon>Agaricales</taxon>
        <taxon>Marasmiineae</taxon>
        <taxon>Physalacriaceae</taxon>
        <taxon>Armillaria</taxon>
    </lineage>
</organism>
<feature type="domain" description="TcmA/NAT10 helicase" evidence="12">
    <location>
        <begin position="264"/>
        <end position="462"/>
    </location>
</feature>
<dbReference type="InterPro" id="IPR032672">
    <property type="entry name" value="TmcA/NAT10/Kre33"/>
</dbReference>
<feature type="compositionally biased region" description="Basic residues" evidence="11">
    <location>
        <begin position="1025"/>
        <end position="1037"/>
    </location>
</feature>
<dbReference type="EMBL" id="JAUEPU010000009">
    <property type="protein sequence ID" value="KAK0499732.1"/>
    <property type="molecule type" value="Genomic_DNA"/>
</dbReference>
<comment type="similarity">
    <text evidence="9">Belongs to the RNA cytidine acetyltransferase family. NAT10 subfamily.</text>
</comment>
<feature type="region of interest" description="Disordered" evidence="11">
    <location>
        <begin position="992"/>
        <end position="1037"/>
    </location>
</feature>
<reference evidence="16" key="1">
    <citation type="submission" date="2023-06" db="EMBL/GenBank/DDBJ databases">
        <authorList>
            <consortium name="Lawrence Berkeley National Laboratory"/>
            <person name="Ahrendt S."/>
            <person name="Sahu N."/>
            <person name="Indic B."/>
            <person name="Wong-Bajracharya J."/>
            <person name="Merenyi Z."/>
            <person name="Ke H.-M."/>
            <person name="Monk M."/>
            <person name="Kocsube S."/>
            <person name="Drula E."/>
            <person name="Lipzen A."/>
            <person name="Balint B."/>
            <person name="Henrissat B."/>
            <person name="Andreopoulos B."/>
            <person name="Martin F.M."/>
            <person name="Harder C.B."/>
            <person name="Rigling D."/>
            <person name="Ford K.L."/>
            <person name="Foster G.D."/>
            <person name="Pangilinan J."/>
            <person name="Papanicolaou A."/>
            <person name="Barry K."/>
            <person name="LaButti K."/>
            <person name="Viragh M."/>
            <person name="Koriabine M."/>
            <person name="Yan M."/>
            <person name="Riley R."/>
            <person name="Champramary S."/>
            <person name="Plett K.L."/>
            <person name="Tsai I.J."/>
            <person name="Slot J."/>
            <person name="Sipos G."/>
            <person name="Plett J."/>
            <person name="Nagy L.G."/>
            <person name="Grigoriev I.V."/>
        </authorList>
    </citation>
    <scope>NUCLEOTIDE SEQUENCE</scope>
    <source>
        <strain evidence="16">HWK02</strain>
    </source>
</reference>
<protein>
    <recommendedName>
        <fullName evidence="9">RNA cytidine acetyltransferase</fullName>
        <ecNumber evidence="9">2.3.1.-</ecNumber>
    </recommendedName>
    <alternativeName>
        <fullName evidence="9">18S rRNA cytosine acetyltransferase</fullName>
    </alternativeName>
</protein>
<dbReference type="Gene3D" id="3.40.50.11040">
    <property type="match status" value="1"/>
</dbReference>
<evidence type="ECO:0000259" key="12">
    <source>
        <dbReference type="Pfam" id="PF05127"/>
    </source>
</evidence>
<feature type="binding site" evidence="9">
    <location>
        <begin position="606"/>
        <end position="608"/>
    </location>
    <ligand>
        <name>acetyl-CoA</name>
        <dbReference type="ChEBI" id="CHEBI:57288"/>
    </ligand>
</feature>
<evidence type="ECO:0000259" key="14">
    <source>
        <dbReference type="Pfam" id="PF13718"/>
    </source>
</evidence>
<feature type="binding site" evidence="9">
    <location>
        <begin position="269"/>
        <end position="278"/>
    </location>
    <ligand>
        <name>ATP</name>
        <dbReference type="ChEBI" id="CHEBI:30616"/>
    </ligand>
</feature>
<feature type="domain" description="Possible tRNA binding" evidence="15">
    <location>
        <begin position="732"/>
        <end position="982"/>
    </location>
</feature>
<dbReference type="PANTHER" id="PTHR10925">
    <property type="entry name" value="N-ACETYLTRANSFERASE 10"/>
    <property type="match status" value="1"/>
</dbReference>
<dbReference type="GO" id="GO:0005524">
    <property type="term" value="F:ATP binding"/>
    <property type="evidence" value="ECO:0007669"/>
    <property type="project" value="UniProtKB-UniRule"/>
</dbReference>
<evidence type="ECO:0000256" key="1">
    <source>
        <dbReference type="ARBA" id="ARBA00004604"/>
    </source>
</evidence>
<dbReference type="GO" id="GO:1904812">
    <property type="term" value="P:rRNA acetylation involved in maturation of SSU-rRNA"/>
    <property type="evidence" value="ECO:0007669"/>
    <property type="project" value="InterPro"/>
</dbReference>
<feature type="binding site" evidence="9">
    <location>
        <position position="445"/>
    </location>
    <ligand>
        <name>ATP</name>
        <dbReference type="ChEBI" id="CHEBI:30616"/>
    </ligand>
</feature>
<comment type="catalytic activity">
    <reaction evidence="9">
        <text>a cytidine in tRNA + acetyl-CoA + ATP + H2O = an N(4)-acetylcytidine in tRNA + ADP + phosphate + CoA + H(+)</text>
        <dbReference type="Rhea" id="RHEA:53876"/>
        <dbReference type="Rhea" id="RHEA-COMP:13670"/>
        <dbReference type="Rhea" id="RHEA-COMP:13671"/>
        <dbReference type="ChEBI" id="CHEBI:15377"/>
        <dbReference type="ChEBI" id="CHEBI:15378"/>
        <dbReference type="ChEBI" id="CHEBI:30616"/>
        <dbReference type="ChEBI" id="CHEBI:43474"/>
        <dbReference type="ChEBI" id="CHEBI:57287"/>
        <dbReference type="ChEBI" id="CHEBI:57288"/>
        <dbReference type="ChEBI" id="CHEBI:74900"/>
        <dbReference type="ChEBI" id="CHEBI:82748"/>
        <dbReference type="ChEBI" id="CHEBI:456216"/>
    </reaction>
</comment>
<sequence>MRKQLDPRIPILINNNVKKNHRSFIVLVGDKGRDQIVNLHFLLSQARISARPSVLWCYKKDLGFTTHRKKREAKIKRDVKRGIREPNDQNPFEIFESHKILGNTYGMCVLQDFEAITPNLLARTIETVEGGGLVVLLLKTMTSLRQLYSMTMDIHSRYRTSSHNAVTARFNERFILSLGSCPDCLFLDDELNVLPISRGKDISAYTSPSEEASSSELQELKSSLSSTKPAGDLVQLTKTLDQAQAILTFIEAIAEKTLSSTVTLTAGRGRGKSAALGLGIAAALAHGYSNIFVTSPSPENLKTVFEFIFKGLDALGYEEHLDYDIAQSTNPDFNKLYIQPEDAHVLGQAELVIIDEAAAIPLPLVRNLIGPYLVFLASTINGYEGTGRSLSLKLIQQLRDSTRPSIPTSSTTKDDEPKKHVQTATKAAPKALRSLREVSLTTPIRYSQDDEIEKWLNVLLCLVPTPASSTLSSGCPHPSTCDLYYVNRDTLFSFHPASEAFLQRMMSLYVSSHYKNQPNDLQLMSDAPAHHLFVLLPPISDANASVLPEPLVVLQVALEGSISKASIMEGLSRGLRSGGDLIPWLVANQFQEGRFAEMSGARVVRVATSLEVANMGYGSRALQALNSYYSGELYNFDDSRAARRSTTLDTDTPTVRSPKSMPPLLQRLSERKPENLDYLGVSYGMTGQLLRFWKRLSYVPLYLRQTASDLTGEHTCVMVRGLNSSADSELEWLAEFAVDFRSRLLTLLSFPKFREFGCVTALSVLEAINTFSGVKNMDKKGGGVKALTPALLPTILTPFDLKRLETYGNNVLDFHVIMDLMPMISALYFQRRLDKRADTPEGKSEGSVNLSAAQNAILLGMGIQRKSVEDIETELSLPVSQVLALLVKIVRKIAKRLIDIQKEGVTESMGPDKSLEGMSRTSRSIVEMTGSTLQSVEKELEEAGEQEKEAMKAREQQREMINALDLKKYAIDDGAMDWSAAESRVAAGGIKAGQTIISVKKSNEVAGQKRKADEDSGGGDAGKEKKTRRRSGKKAKY</sequence>
<evidence type="ECO:0000256" key="4">
    <source>
        <dbReference type="ARBA" id="ARBA00022694"/>
    </source>
</evidence>
<gene>
    <name evidence="9" type="primary">NAT10</name>
    <name evidence="16" type="ORF">EDD18DRAFT_1442071</name>
</gene>
<dbReference type="InterPro" id="IPR013562">
    <property type="entry name" value="TmcA/NAT10_N"/>
</dbReference>
<keyword evidence="2 9" id="KW-0698">rRNA processing</keyword>
<evidence type="ECO:0000256" key="2">
    <source>
        <dbReference type="ARBA" id="ARBA00022552"/>
    </source>
</evidence>
<dbReference type="EC" id="2.3.1.-" evidence="9"/>
<dbReference type="GO" id="GO:0005730">
    <property type="term" value="C:nucleolus"/>
    <property type="evidence" value="ECO:0007669"/>
    <property type="project" value="UniProtKB-SubCell"/>
</dbReference>
<evidence type="ECO:0000256" key="8">
    <source>
        <dbReference type="ARBA" id="ARBA00023315"/>
    </source>
</evidence>
<dbReference type="Pfam" id="PF08351">
    <property type="entry name" value="TmcA_N"/>
    <property type="match status" value="1"/>
</dbReference>
<dbReference type="InterPro" id="IPR027992">
    <property type="entry name" value="tRNA_bind_dom"/>
</dbReference>
<keyword evidence="4 9" id="KW-0819">tRNA processing</keyword>
<feature type="binding site" evidence="9">
    <location>
        <position position="695"/>
    </location>
    <ligand>
        <name>acetyl-CoA</name>
        <dbReference type="ChEBI" id="CHEBI:57288"/>
    </ligand>
</feature>
<dbReference type="InterPro" id="IPR033688">
    <property type="entry name" value="NAT10"/>
</dbReference>
<dbReference type="Gene3D" id="3.40.50.300">
    <property type="entry name" value="P-loop containing nucleotide triphosphate hydrolases"/>
    <property type="match status" value="1"/>
</dbReference>
<keyword evidence="7 9" id="KW-0539">Nucleus</keyword>
<evidence type="ECO:0000256" key="6">
    <source>
        <dbReference type="ARBA" id="ARBA00022840"/>
    </source>
</evidence>
<dbReference type="PANTHER" id="PTHR10925:SF5">
    <property type="entry name" value="RNA CYTIDINE ACETYLTRANSFERASE"/>
    <property type="match status" value="1"/>
</dbReference>
<keyword evidence="3 9" id="KW-0808">Transferase</keyword>
<comment type="subunit">
    <text evidence="9">Interacts with TAN1.</text>
</comment>
<dbReference type="GO" id="GO:0000049">
    <property type="term" value="F:tRNA binding"/>
    <property type="evidence" value="ECO:0007669"/>
    <property type="project" value="TreeGrafter"/>
</dbReference>
<feature type="binding site" evidence="9">
    <location>
        <begin position="613"/>
        <end position="619"/>
    </location>
    <ligand>
        <name>acetyl-CoA</name>
        <dbReference type="ChEBI" id="CHEBI:57288"/>
    </ligand>
</feature>
<evidence type="ECO:0000313" key="17">
    <source>
        <dbReference type="Proteomes" id="UP001175228"/>
    </source>
</evidence>
<dbReference type="InterPro" id="IPR027417">
    <property type="entry name" value="P-loop_NTPase"/>
</dbReference>
<evidence type="ECO:0000256" key="9">
    <source>
        <dbReference type="HAMAP-Rule" id="MF_03211"/>
    </source>
</evidence>
<evidence type="ECO:0000259" key="15">
    <source>
        <dbReference type="Pfam" id="PF13725"/>
    </source>
</evidence>
<feature type="coiled-coil region" evidence="10">
    <location>
        <begin position="933"/>
        <end position="960"/>
    </location>
</feature>
<dbReference type="Gene3D" id="3.40.630.30">
    <property type="match status" value="1"/>
</dbReference>
<dbReference type="GO" id="GO:0051391">
    <property type="term" value="P:tRNA acetylation"/>
    <property type="evidence" value="ECO:0007669"/>
    <property type="project" value="UniProtKB-UniRule"/>
</dbReference>
<keyword evidence="17" id="KW-1185">Reference proteome</keyword>
<dbReference type="HAMAP" id="MF_03211">
    <property type="entry name" value="RNA_acetyltr_Nat10"/>
    <property type="match status" value="1"/>
</dbReference>
<dbReference type="GO" id="GO:0030686">
    <property type="term" value="C:90S preribosome"/>
    <property type="evidence" value="ECO:0007669"/>
    <property type="project" value="TreeGrafter"/>
</dbReference>
<dbReference type="Pfam" id="PF13725">
    <property type="entry name" value="tRNA_bind_2"/>
    <property type="match status" value="1"/>
</dbReference>
<keyword evidence="10" id="KW-0175">Coiled coil</keyword>
<dbReference type="AlphaFoldDB" id="A0AA39QBB2"/>
<evidence type="ECO:0000256" key="10">
    <source>
        <dbReference type="SAM" id="Coils"/>
    </source>
</evidence>
<name>A0AA39QBB2_9AGAR</name>
<dbReference type="FunFam" id="3.40.50.11040:FF:000002">
    <property type="entry name" value="RNA cytidine acetyltransferase"/>
    <property type="match status" value="1"/>
</dbReference>
<dbReference type="InterPro" id="IPR000182">
    <property type="entry name" value="GNAT_dom"/>
</dbReference>
<dbReference type="InterPro" id="IPR007807">
    <property type="entry name" value="TcmA/NAT10_helicase"/>
</dbReference>
<dbReference type="Proteomes" id="UP001175228">
    <property type="component" value="Unassembled WGS sequence"/>
</dbReference>
<feature type="region of interest" description="Disordered" evidence="11">
    <location>
        <begin position="401"/>
        <end position="421"/>
    </location>
</feature>
<comment type="catalytic activity">
    <reaction evidence="9">
        <text>a cytidine in 18S rRNA + acetyl-CoA + ATP + H2O = an N(4)-acetylcytidine in 18S rRNA + ADP + phosphate + CoA + H(+)</text>
        <dbReference type="Rhea" id="RHEA:51424"/>
        <dbReference type="Rhea" id="RHEA-COMP:13575"/>
        <dbReference type="Rhea" id="RHEA-COMP:13576"/>
        <dbReference type="ChEBI" id="CHEBI:15377"/>
        <dbReference type="ChEBI" id="CHEBI:15378"/>
        <dbReference type="ChEBI" id="CHEBI:30616"/>
        <dbReference type="ChEBI" id="CHEBI:43474"/>
        <dbReference type="ChEBI" id="CHEBI:57287"/>
        <dbReference type="ChEBI" id="CHEBI:57288"/>
        <dbReference type="ChEBI" id="CHEBI:74900"/>
        <dbReference type="ChEBI" id="CHEBI:82748"/>
        <dbReference type="ChEBI" id="CHEBI:456216"/>
    </reaction>
</comment>